<dbReference type="Gene3D" id="3.40.109.10">
    <property type="entry name" value="NADH Oxidase"/>
    <property type="match status" value="1"/>
</dbReference>
<feature type="domain" description="Nitroreductase" evidence="8">
    <location>
        <begin position="12"/>
        <end position="179"/>
    </location>
</feature>
<dbReference type="GO" id="GO:0005634">
    <property type="term" value="C:nucleus"/>
    <property type="evidence" value="ECO:0007669"/>
    <property type="project" value="UniProtKB-SubCell"/>
</dbReference>
<dbReference type="FunFam" id="3.40.109.10:FF:000001">
    <property type="entry name" value="Nitroreductase family"/>
    <property type="match status" value="1"/>
</dbReference>
<keyword evidence="5" id="KW-0560">Oxidoreductase</keyword>
<evidence type="ECO:0000256" key="3">
    <source>
        <dbReference type="ARBA" id="ARBA00007118"/>
    </source>
</evidence>
<dbReference type="InterPro" id="IPR000415">
    <property type="entry name" value="Nitroreductase-like"/>
</dbReference>
<gene>
    <name evidence="9" type="ORF">ASPACDRAFT_44095</name>
</gene>
<accession>A0A1L9WTI1</accession>
<dbReference type="OrthoDB" id="2138173at2759"/>
<dbReference type="InterPro" id="IPR033877">
    <property type="entry name" value="Frm2/Hbn1"/>
</dbReference>
<evidence type="ECO:0000256" key="4">
    <source>
        <dbReference type="ARBA" id="ARBA00022490"/>
    </source>
</evidence>
<feature type="region of interest" description="Disordered" evidence="7">
    <location>
        <begin position="182"/>
        <end position="206"/>
    </location>
</feature>
<name>A0A1L9WTI1_ASPA1</name>
<dbReference type="RefSeq" id="XP_020055772.1">
    <property type="nucleotide sequence ID" value="XM_020201372.1"/>
</dbReference>
<organism evidence="9 10">
    <name type="scientific">Aspergillus aculeatus (strain ATCC 16872 / CBS 172.66 / WB 5094)</name>
    <dbReference type="NCBI Taxonomy" id="690307"/>
    <lineage>
        <taxon>Eukaryota</taxon>
        <taxon>Fungi</taxon>
        <taxon>Dikarya</taxon>
        <taxon>Ascomycota</taxon>
        <taxon>Pezizomycotina</taxon>
        <taxon>Eurotiomycetes</taxon>
        <taxon>Eurotiomycetidae</taxon>
        <taxon>Eurotiales</taxon>
        <taxon>Aspergillaceae</taxon>
        <taxon>Aspergillus</taxon>
        <taxon>Aspergillus subgen. Circumdati</taxon>
    </lineage>
</organism>
<dbReference type="VEuPathDB" id="FungiDB:ASPACDRAFT_44095"/>
<protein>
    <recommendedName>
        <fullName evidence="8">Nitroreductase domain-containing protein</fullName>
    </recommendedName>
</protein>
<feature type="compositionally biased region" description="Basic and acidic residues" evidence="7">
    <location>
        <begin position="188"/>
        <end position="206"/>
    </location>
</feature>
<dbReference type="GO" id="GO:0016491">
    <property type="term" value="F:oxidoreductase activity"/>
    <property type="evidence" value="ECO:0007669"/>
    <property type="project" value="UniProtKB-KW"/>
</dbReference>
<evidence type="ECO:0000256" key="7">
    <source>
        <dbReference type="SAM" id="MobiDB-lite"/>
    </source>
</evidence>
<dbReference type="STRING" id="690307.A0A1L9WTI1"/>
<evidence type="ECO:0000256" key="2">
    <source>
        <dbReference type="ARBA" id="ARBA00004496"/>
    </source>
</evidence>
<dbReference type="PANTHER" id="PTHR43035:SF1">
    <property type="entry name" value="FATTY ACID REPRESSION MUTANT PROTEIN 2-RELATED"/>
    <property type="match status" value="1"/>
</dbReference>
<sequence>MSGSSTLLAALAGRRSYYALRRESPIPDSKIKSILNQIVLQTPSAFNSQTTRILVLLKQEHGKLWDIVKDSLLTRIGAERYQKTAPKIDGFRAAYGTVLFYEDQTVVADHKAKFASYAEHFEAWSEQTSGMHQLIAWTALETEGFGANLQHYNPIIDDKVASTFEVPAQWKLRAQLVFGVPEGGPPPPKEKKPLEELIRVVGDDSN</sequence>
<dbReference type="EMBL" id="KV878978">
    <property type="protein sequence ID" value="OJJ99432.1"/>
    <property type="molecule type" value="Genomic_DNA"/>
</dbReference>
<dbReference type="OMA" id="ANRRSYY"/>
<keyword evidence="10" id="KW-1185">Reference proteome</keyword>
<dbReference type="Proteomes" id="UP000184546">
    <property type="component" value="Unassembled WGS sequence"/>
</dbReference>
<evidence type="ECO:0000313" key="9">
    <source>
        <dbReference type="EMBL" id="OJJ99432.1"/>
    </source>
</evidence>
<dbReference type="PANTHER" id="PTHR43035">
    <property type="entry name" value="FATTY ACID REPRESSION MUTANT PROTEIN 2-RELATED"/>
    <property type="match status" value="1"/>
</dbReference>
<dbReference type="GeneID" id="30975186"/>
<evidence type="ECO:0000259" key="8">
    <source>
        <dbReference type="Pfam" id="PF00881"/>
    </source>
</evidence>
<evidence type="ECO:0000256" key="6">
    <source>
        <dbReference type="ARBA" id="ARBA00023242"/>
    </source>
</evidence>
<dbReference type="CDD" id="cd02140">
    <property type="entry name" value="Frm2-like"/>
    <property type="match status" value="1"/>
</dbReference>
<evidence type="ECO:0000256" key="1">
    <source>
        <dbReference type="ARBA" id="ARBA00004123"/>
    </source>
</evidence>
<keyword evidence="6" id="KW-0539">Nucleus</keyword>
<dbReference type="GO" id="GO:0034599">
    <property type="term" value="P:cellular response to oxidative stress"/>
    <property type="evidence" value="ECO:0007669"/>
    <property type="project" value="InterPro"/>
</dbReference>
<dbReference type="SUPFAM" id="SSF55469">
    <property type="entry name" value="FMN-dependent nitroreductase-like"/>
    <property type="match status" value="1"/>
</dbReference>
<comment type="similarity">
    <text evidence="3">Belongs to the nitroreductase family.</text>
</comment>
<proteinExistence type="inferred from homology"/>
<keyword evidence="4" id="KW-0963">Cytoplasm</keyword>
<evidence type="ECO:0000256" key="5">
    <source>
        <dbReference type="ARBA" id="ARBA00023002"/>
    </source>
</evidence>
<reference evidence="10" key="1">
    <citation type="journal article" date="2017" name="Genome Biol.">
        <title>Comparative genomics reveals high biological diversity and specific adaptations in the industrially and medically important fungal genus Aspergillus.</title>
        <authorList>
            <person name="de Vries R.P."/>
            <person name="Riley R."/>
            <person name="Wiebenga A."/>
            <person name="Aguilar-Osorio G."/>
            <person name="Amillis S."/>
            <person name="Uchima C.A."/>
            <person name="Anderluh G."/>
            <person name="Asadollahi M."/>
            <person name="Askin M."/>
            <person name="Barry K."/>
            <person name="Battaglia E."/>
            <person name="Bayram O."/>
            <person name="Benocci T."/>
            <person name="Braus-Stromeyer S.A."/>
            <person name="Caldana C."/>
            <person name="Canovas D."/>
            <person name="Cerqueira G.C."/>
            <person name="Chen F."/>
            <person name="Chen W."/>
            <person name="Choi C."/>
            <person name="Clum A."/>
            <person name="Dos Santos R.A."/>
            <person name="Damasio A.R."/>
            <person name="Diallinas G."/>
            <person name="Emri T."/>
            <person name="Fekete E."/>
            <person name="Flipphi M."/>
            <person name="Freyberg S."/>
            <person name="Gallo A."/>
            <person name="Gournas C."/>
            <person name="Habgood R."/>
            <person name="Hainaut M."/>
            <person name="Harispe M.L."/>
            <person name="Henrissat B."/>
            <person name="Hilden K.S."/>
            <person name="Hope R."/>
            <person name="Hossain A."/>
            <person name="Karabika E."/>
            <person name="Karaffa L."/>
            <person name="Karanyi Z."/>
            <person name="Krasevec N."/>
            <person name="Kuo A."/>
            <person name="Kusch H."/>
            <person name="LaButti K."/>
            <person name="Lagendijk E.L."/>
            <person name="Lapidus A."/>
            <person name="Levasseur A."/>
            <person name="Lindquist E."/>
            <person name="Lipzen A."/>
            <person name="Logrieco A.F."/>
            <person name="MacCabe A."/>
            <person name="Maekelae M.R."/>
            <person name="Malavazi I."/>
            <person name="Melin P."/>
            <person name="Meyer V."/>
            <person name="Mielnichuk N."/>
            <person name="Miskei M."/>
            <person name="Molnar A.P."/>
            <person name="Mule G."/>
            <person name="Ngan C.Y."/>
            <person name="Orejas M."/>
            <person name="Orosz E."/>
            <person name="Ouedraogo J.P."/>
            <person name="Overkamp K.M."/>
            <person name="Park H.-S."/>
            <person name="Perrone G."/>
            <person name="Piumi F."/>
            <person name="Punt P.J."/>
            <person name="Ram A.F."/>
            <person name="Ramon A."/>
            <person name="Rauscher S."/>
            <person name="Record E."/>
            <person name="Riano-Pachon D.M."/>
            <person name="Robert V."/>
            <person name="Roehrig J."/>
            <person name="Ruller R."/>
            <person name="Salamov A."/>
            <person name="Salih N.S."/>
            <person name="Samson R.A."/>
            <person name="Sandor E."/>
            <person name="Sanguinetti M."/>
            <person name="Schuetze T."/>
            <person name="Sepcic K."/>
            <person name="Shelest E."/>
            <person name="Sherlock G."/>
            <person name="Sophianopoulou V."/>
            <person name="Squina F.M."/>
            <person name="Sun H."/>
            <person name="Susca A."/>
            <person name="Todd R.B."/>
            <person name="Tsang A."/>
            <person name="Unkles S.E."/>
            <person name="van de Wiele N."/>
            <person name="van Rossen-Uffink D."/>
            <person name="Oliveira J.V."/>
            <person name="Vesth T.C."/>
            <person name="Visser J."/>
            <person name="Yu J.-H."/>
            <person name="Zhou M."/>
            <person name="Andersen M.R."/>
            <person name="Archer D.B."/>
            <person name="Baker S.E."/>
            <person name="Benoit I."/>
            <person name="Brakhage A.A."/>
            <person name="Braus G.H."/>
            <person name="Fischer R."/>
            <person name="Frisvad J.C."/>
            <person name="Goldman G.H."/>
            <person name="Houbraken J."/>
            <person name="Oakley B."/>
            <person name="Pocsi I."/>
            <person name="Scazzocchio C."/>
            <person name="Seiboth B."/>
            <person name="vanKuyk P.A."/>
            <person name="Wortman J."/>
            <person name="Dyer P.S."/>
            <person name="Grigoriev I.V."/>
        </authorList>
    </citation>
    <scope>NUCLEOTIDE SEQUENCE [LARGE SCALE GENOMIC DNA]</scope>
    <source>
        <strain evidence="10">ATCC 16872 / CBS 172.66 / WB 5094</strain>
    </source>
</reference>
<dbReference type="Pfam" id="PF00881">
    <property type="entry name" value="Nitroreductase"/>
    <property type="match status" value="1"/>
</dbReference>
<comment type="subcellular location">
    <subcellularLocation>
        <location evidence="2">Cytoplasm</location>
    </subcellularLocation>
    <subcellularLocation>
        <location evidence="1">Nucleus</location>
    </subcellularLocation>
</comment>
<dbReference type="AlphaFoldDB" id="A0A1L9WTI1"/>
<evidence type="ECO:0000313" key="10">
    <source>
        <dbReference type="Proteomes" id="UP000184546"/>
    </source>
</evidence>
<dbReference type="InterPro" id="IPR029479">
    <property type="entry name" value="Nitroreductase"/>
</dbReference>
<dbReference type="GO" id="GO:0005737">
    <property type="term" value="C:cytoplasm"/>
    <property type="evidence" value="ECO:0007669"/>
    <property type="project" value="UniProtKB-SubCell"/>
</dbReference>